<comment type="caution">
    <text evidence="3">The sequence shown here is derived from an EMBL/GenBank/DDBJ whole genome shotgun (WGS) entry which is preliminary data.</text>
</comment>
<organism evidence="3 4">
    <name type="scientific">Fusarium zealandicum</name>
    <dbReference type="NCBI Taxonomy" id="1053134"/>
    <lineage>
        <taxon>Eukaryota</taxon>
        <taxon>Fungi</taxon>
        <taxon>Dikarya</taxon>
        <taxon>Ascomycota</taxon>
        <taxon>Pezizomycotina</taxon>
        <taxon>Sordariomycetes</taxon>
        <taxon>Hypocreomycetidae</taxon>
        <taxon>Hypocreales</taxon>
        <taxon>Nectriaceae</taxon>
        <taxon>Fusarium</taxon>
        <taxon>Fusarium staphyleae species complex</taxon>
    </lineage>
</organism>
<dbReference type="InterPro" id="IPR046624">
    <property type="entry name" value="CSS2_C"/>
</dbReference>
<evidence type="ECO:0000256" key="1">
    <source>
        <dbReference type="SAM" id="MobiDB-lite"/>
    </source>
</evidence>
<dbReference type="Proteomes" id="UP000635477">
    <property type="component" value="Unassembled WGS sequence"/>
</dbReference>
<dbReference type="OrthoDB" id="5059029at2759"/>
<keyword evidence="4" id="KW-1185">Reference proteome</keyword>
<evidence type="ECO:0000259" key="2">
    <source>
        <dbReference type="Pfam" id="PF20521"/>
    </source>
</evidence>
<protein>
    <recommendedName>
        <fullName evidence="2">Secreted protein CSS2 C-terminal domain-containing protein</fullName>
    </recommendedName>
</protein>
<reference evidence="3" key="1">
    <citation type="journal article" date="2020" name="BMC Genomics">
        <title>Correction to: Identification and distribution of gene clusters required for synthesis of sphingolipid metabolism inhibitors in diverse species of the filamentous fungus Fusarium.</title>
        <authorList>
            <person name="Kim H.S."/>
            <person name="Lohmar J.M."/>
            <person name="Busman M."/>
            <person name="Brown D.W."/>
            <person name="Naumann T.A."/>
            <person name="Divon H.H."/>
            <person name="Lysoe E."/>
            <person name="Uhlig S."/>
            <person name="Proctor R.H."/>
        </authorList>
    </citation>
    <scope>NUCLEOTIDE SEQUENCE</scope>
    <source>
        <strain evidence="3">NRRL 22465</strain>
    </source>
</reference>
<accession>A0A8H4XGI6</accession>
<reference evidence="3" key="2">
    <citation type="submission" date="2020-05" db="EMBL/GenBank/DDBJ databases">
        <authorList>
            <person name="Kim H.-S."/>
            <person name="Proctor R.H."/>
            <person name="Brown D.W."/>
        </authorList>
    </citation>
    <scope>NUCLEOTIDE SEQUENCE</scope>
    <source>
        <strain evidence="3">NRRL 22465</strain>
    </source>
</reference>
<proteinExistence type="predicted"/>
<evidence type="ECO:0000313" key="4">
    <source>
        <dbReference type="Proteomes" id="UP000635477"/>
    </source>
</evidence>
<name>A0A8H4XGI6_9HYPO</name>
<feature type="non-terminal residue" evidence="3">
    <location>
        <position position="1"/>
    </location>
</feature>
<sequence>SGGGDYDTTANEENIAGAIKHHLKQYGNQMRKQECLTLTRGGTWHSYLLVVPPNDFDESAYRGPDSKSKHCTGSAEGAAA</sequence>
<feature type="region of interest" description="Disordered" evidence="1">
    <location>
        <begin position="56"/>
        <end position="80"/>
    </location>
</feature>
<feature type="domain" description="Secreted protein CSS2 C-terminal" evidence="2">
    <location>
        <begin position="4"/>
        <end position="61"/>
    </location>
</feature>
<dbReference type="Pfam" id="PF20521">
    <property type="entry name" value="DUF6736"/>
    <property type="match status" value="1"/>
</dbReference>
<dbReference type="AlphaFoldDB" id="A0A8H4XGI6"/>
<evidence type="ECO:0000313" key="3">
    <source>
        <dbReference type="EMBL" id="KAF4974290.1"/>
    </source>
</evidence>
<dbReference type="EMBL" id="JABEYC010000777">
    <property type="protein sequence ID" value="KAF4974290.1"/>
    <property type="molecule type" value="Genomic_DNA"/>
</dbReference>
<gene>
    <name evidence="3" type="ORF">FZEAL_8788</name>
</gene>